<evidence type="ECO:0000313" key="4">
    <source>
        <dbReference type="Proteomes" id="UP000324222"/>
    </source>
</evidence>
<evidence type="ECO:0000259" key="2">
    <source>
        <dbReference type="SMART" id="SM00735"/>
    </source>
</evidence>
<feature type="domain" description="Zasp-like motif" evidence="2">
    <location>
        <begin position="27"/>
        <end position="52"/>
    </location>
</feature>
<protein>
    <recommendedName>
        <fullName evidence="2">Zasp-like motif domain-containing protein</fullName>
    </recommendedName>
</protein>
<comment type="caution">
    <text evidence="3">The sequence shown here is derived from an EMBL/GenBank/DDBJ whole genome shotgun (WGS) entry which is preliminary data.</text>
</comment>
<dbReference type="AlphaFoldDB" id="A0A5B7DBE8"/>
<name>A0A5B7DBE8_PORTR</name>
<proteinExistence type="predicted"/>
<dbReference type="SMART" id="SM00735">
    <property type="entry name" value="ZM"/>
    <property type="match status" value="1"/>
</dbReference>
<dbReference type="InterPro" id="IPR006643">
    <property type="entry name" value="Zasp-like_motif"/>
</dbReference>
<sequence>MSGVTGTLQNIQQAQNTAAAAPQLPPGIQVKQYNTPLPLYSQENVQEVIKMQASQGSNPINP</sequence>
<dbReference type="Pfam" id="PF15936">
    <property type="entry name" value="DUF4749"/>
    <property type="match status" value="1"/>
</dbReference>
<dbReference type="Proteomes" id="UP000324222">
    <property type="component" value="Unassembled WGS sequence"/>
</dbReference>
<feature type="compositionally biased region" description="Low complexity" evidence="1">
    <location>
        <begin position="7"/>
        <end position="22"/>
    </location>
</feature>
<gene>
    <name evidence="3" type="ORF">E2C01_011498</name>
</gene>
<evidence type="ECO:0000313" key="3">
    <source>
        <dbReference type="EMBL" id="MPC18610.1"/>
    </source>
</evidence>
<organism evidence="3 4">
    <name type="scientific">Portunus trituberculatus</name>
    <name type="common">Swimming crab</name>
    <name type="synonym">Neptunus trituberculatus</name>
    <dbReference type="NCBI Taxonomy" id="210409"/>
    <lineage>
        <taxon>Eukaryota</taxon>
        <taxon>Metazoa</taxon>
        <taxon>Ecdysozoa</taxon>
        <taxon>Arthropoda</taxon>
        <taxon>Crustacea</taxon>
        <taxon>Multicrustacea</taxon>
        <taxon>Malacostraca</taxon>
        <taxon>Eumalacostraca</taxon>
        <taxon>Eucarida</taxon>
        <taxon>Decapoda</taxon>
        <taxon>Pleocyemata</taxon>
        <taxon>Brachyura</taxon>
        <taxon>Eubrachyura</taxon>
        <taxon>Portunoidea</taxon>
        <taxon>Portunidae</taxon>
        <taxon>Portuninae</taxon>
        <taxon>Portunus</taxon>
    </lineage>
</organism>
<dbReference type="EMBL" id="VSRR010000696">
    <property type="protein sequence ID" value="MPC18610.1"/>
    <property type="molecule type" value="Genomic_DNA"/>
</dbReference>
<feature type="region of interest" description="Disordered" evidence="1">
    <location>
        <begin position="1"/>
        <end position="26"/>
    </location>
</feature>
<accession>A0A5B7DBE8</accession>
<evidence type="ECO:0000256" key="1">
    <source>
        <dbReference type="SAM" id="MobiDB-lite"/>
    </source>
</evidence>
<keyword evidence="4" id="KW-1185">Reference proteome</keyword>
<reference evidence="3 4" key="1">
    <citation type="submission" date="2019-05" db="EMBL/GenBank/DDBJ databases">
        <title>Another draft genome of Portunus trituberculatus and its Hox gene families provides insights of decapod evolution.</title>
        <authorList>
            <person name="Jeong J.-H."/>
            <person name="Song I."/>
            <person name="Kim S."/>
            <person name="Choi T."/>
            <person name="Kim D."/>
            <person name="Ryu S."/>
            <person name="Kim W."/>
        </authorList>
    </citation>
    <scope>NUCLEOTIDE SEQUENCE [LARGE SCALE GENOMIC DNA]</scope>
    <source>
        <tissue evidence="3">Muscle</tissue>
    </source>
</reference>
<dbReference type="InterPro" id="IPR031847">
    <property type="entry name" value="PDLI1-4/Zasp-like_mid"/>
</dbReference>